<feature type="region of interest" description="Disordered" evidence="1">
    <location>
        <begin position="38"/>
        <end position="71"/>
    </location>
</feature>
<dbReference type="AlphaFoldDB" id="A0AAV8RD65"/>
<proteinExistence type="predicted"/>
<evidence type="ECO:0000256" key="1">
    <source>
        <dbReference type="SAM" id="MobiDB-lite"/>
    </source>
</evidence>
<organism evidence="2 3">
    <name type="scientific">Ensete ventricosum</name>
    <name type="common">Abyssinian banana</name>
    <name type="synonym">Musa ensete</name>
    <dbReference type="NCBI Taxonomy" id="4639"/>
    <lineage>
        <taxon>Eukaryota</taxon>
        <taxon>Viridiplantae</taxon>
        <taxon>Streptophyta</taxon>
        <taxon>Embryophyta</taxon>
        <taxon>Tracheophyta</taxon>
        <taxon>Spermatophyta</taxon>
        <taxon>Magnoliopsida</taxon>
        <taxon>Liliopsida</taxon>
        <taxon>Zingiberales</taxon>
        <taxon>Musaceae</taxon>
        <taxon>Ensete</taxon>
    </lineage>
</organism>
<sequence>MVGETPDGDDANAIFFDSNSDIDDPWCFLPKGFWERTQSSRGTHAKDECDDASRGHKGDAMTGGGNGKDDDEYFKLELRNVKVGRNAT</sequence>
<evidence type="ECO:0000313" key="3">
    <source>
        <dbReference type="Proteomes" id="UP001222027"/>
    </source>
</evidence>
<dbReference type="EMBL" id="JAQQAF010000003">
    <property type="protein sequence ID" value="KAJ8498282.1"/>
    <property type="molecule type" value="Genomic_DNA"/>
</dbReference>
<accession>A0AAV8RD65</accession>
<dbReference type="Proteomes" id="UP001222027">
    <property type="component" value="Unassembled WGS sequence"/>
</dbReference>
<name>A0AAV8RD65_ENSVE</name>
<protein>
    <submittedName>
        <fullName evidence="2">Uncharacterized protein</fullName>
    </submittedName>
</protein>
<feature type="compositionally biased region" description="Basic and acidic residues" evidence="1">
    <location>
        <begin position="44"/>
        <end position="59"/>
    </location>
</feature>
<reference evidence="2 3" key="1">
    <citation type="submission" date="2022-12" db="EMBL/GenBank/DDBJ databases">
        <title>Chromosome-scale assembly of the Ensete ventricosum genome.</title>
        <authorList>
            <person name="Dussert Y."/>
            <person name="Stocks J."/>
            <person name="Wendawek A."/>
            <person name="Woldeyes F."/>
            <person name="Nichols R.A."/>
            <person name="Borrell J.S."/>
        </authorList>
    </citation>
    <scope>NUCLEOTIDE SEQUENCE [LARGE SCALE GENOMIC DNA]</scope>
    <source>
        <strain evidence="3">cv. Maze</strain>
        <tissue evidence="2">Seeds</tissue>
    </source>
</reference>
<gene>
    <name evidence="2" type="ORF">OPV22_008834</name>
</gene>
<keyword evidence="3" id="KW-1185">Reference proteome</keyword>
<comment type="caution">
    <text evidence="2">The sequence shown here is derived from an EMBL/GenBank/DDBJ whole genome shotgun (WGS) entry which is preliminary data.</text>
</comment>
<evidence type="ECO:0000313" key="2">
    <source>
        <dbReference type="EMBL" id="KAJ8498282.1"/>
    </source>
</evidence>